<organism evidence="1">
    <name type="scientific">Arthrobacter saudimassiliensis</name>
    <dbReference type="NCBI Taxonomy" id="1461584"/>
    <lineage>
        <taxon>Bacteria</taxon>
        <taxon>Bacillati</taxon>
        <taxon>Actinomycetota</taxon>
        <taxon>Actinomycetes</taxon>
        <taxon>Micrococcales</taxon>
        <taxon>Micrococcaceae</taxon>
        <taxon>Arthrobacter</taxon>
    </lineage>
</organism>
<reference evidence="1" key="1">
    <citation type="submission" date="2014-07" db="EMBL/GenBank/DDBJ databases">
        <authorList>
            <person name="Urmite Genomes Urmite Genomes"/>
        </authorList>
    </citation>
    <scope>NUCLEOTIDE SEQUENCE</scope>
    <source>
        <strain evidence="1">11W110_air</strain>
    </source>
</reference>
<dbReference type="Pfam" id="PF12686">
    <property type="entry name" value="DUF3800"/>
    <property type="match status" value="1"/>
</dbReference>
<sequence length="254" mass="28588">MTNLYAYVDETGDPGGSAESSPVFGMAALLVDDVGAAQVQAAVQRLRREFSIPEGTPLSWKRHVRTHEKRKYVAQQLAALIGVKVIYVYCRKSDVTRGTFVRDRGTFYNYIAGKTYKGILWAANHWDSEPAKVWTRFGQVMGFDHQATTKPYFERALFTDRRVPAQIEQGLKWVAAHTYAESQAADLYAGFIKAATWPDEYGNVEGQYLRTVWHQIRNSEVCAVPLGLMSVPDSTLVTANEWFPCGSCRYNRAS</sequence>
<gene>
    <name evidence="1" type="ORF">BN1051_03283</name>
</gene>
<accession>A0A078MU74</accession>
<dbReference type="AlphaFoldDB" id="A0A078MU74"/>
<proteinExistence type="predicted"/>
<evidence type="ECO:0008006" key="2">
    <source>
        <dbReference type="Google" id="ProtNLM"/>
    </source>
</evidence>
<protein>
    <recommendedName>
        <fullName evidence="2">DUF3800 domain-containing protein</fullName>
    </recommendedName>
</protein>
<dbReference type="PATRIC" id="fig|1461584.3.peg.3251"/>
<name>A0A078MU74_9MICC</name>
<dbReference type="InterPro" id="IPR024524">
    <property type="entry name" value="DUF3800"/>
</dbReference>
<evidence type="ECO:0000313" key="1">
    <source>
        <dbReference type="EMBL" id="CEA09905.1"/>
    </source>
</evidence>
<dbReference type="EMBL" id="LN483072">
    <property type="protein sequence ID" value="CEA09905.1"/>
    <property type="molecule type" value="Genomic_DNA"/>
</dbReference>